<evidence type="ECO:0000313" key="3">
    <source>
        <dbReference type="Proteomes" id="UP000078542"/>
    </source>
</evidence>
<evidence type="ECO:0000256" key="1">
    <source>
        <dbReference type="SAM" id="MobiDB-lite"/>
    </source>
</evidence>
<feature type="region of interest" description="Disordered" evidence="1">
    <location>
        <begin position="286"/>
        <end position="308"/>
    </location>
</feature>
<proteinExistence type="predicted"/>
<accession>A0A195C9J5</accession>
<dbReference type="AlphaFoldDB" id="A0A195C9J5"/>
<sequence>PSLDFTTSNDRTKRKKIEEIRSQASIEELSYTITQMSLRASGKLDAANVVKDVTLGSLSKATEDYLLRLPPKSCALREKEAGCTNNLTSGRIEREKRIAIHENRTRGEMWKAIVERSVARAREYRATAAVGTPTTQAMTSRGASAATSARSTIAFRAKVRTTYVAGAKNSTIYCATTVALSPISGSSRHRAIRRDKKWCALWWTTDLRAYADPDGINAQRRGSRSPDLDSRRANCRDINHTTRALPLRLPAIVLSRDSHRQHLPGQHNSRRRGAAIARAMYLRDRNNITPDPTTRRRGTTTGLHSPLEQCGSRYSTIESISI</sequence>
<evidence type="ECO:0000313" key="2">
    <source>
        <dbReference type="EMBL" id="KYM97492.1"/>
    </source>
</evidence>
<feature type="non-terminal residue" evidence="2">
    <location>
        <position position="1"/>
    </location>
</feature>
<dbReference type="EMBL" id="KQ978068">
    <property type="protein sequence ID" value="KYM97492.1"/>
    <property type="molecule type" value="Genomic_DNA"/>
</dbReference>
<reference evidence="2 3" key="1">
    <citation type="submission" date="2016-03" db="EMBL/GenBank/DDBJ databases">
        <title>Cyphomyrmex costatus WGS genome.</title>
        <authorList>
            <person name="Nygaard S."/>
            <person name="Hu H."/>
            <person name="Boomsma J."/>
            <person name="Zhang G."/>
        </authorList>
    </citation>
    <scope>NUCLEOTIDE SEQUENCE [LARGE SCALE GENOMIC DNA]</scope>
    <source>
        <strain evidence="2">MS0001</strain>
        <tissue evidence="2">Whole body</tissue>
    </source>
</reference>
<protein>
    <submittedName>
        <fullName evidence="2">Uncharacterized protein</fullName>
    </submittedName>
</protein>
<keyword evidence="3" id="KW-1185">Reference proteome</keyword>
<dbReference type="Proteomes" id="UP000078542">
    <property type="component" value="Unassembled WGS sequence"/>
</dbReference>
<gene>
    <name evidence="2" type="ORF">ALC62_11784</name>
</gene>
<name>A0A195C9J5_9HYME</name>
<organism evidence="2 3">
    <name type="scientific">Cyphomyrmex costatus</name>
    <dbReference type="NCBI Taxonomy" id="456900"/>
    <lineage>
        <taxon>Eukaryota</taxon>
        <taxon>Metazoa</taxon>
        <taxon>Ecdysozoa</taxon>
        <taxon>Arthropoda</taxon>
        <taxon>Hexapoda</taxon>
        <taxon>Insecta</taxon>
        <taxon>Pterygota</taxon>
        <taxon>Neoptera</taxon>
        <taxon>Endopterygota</taxon>
        <taxon>Hymenoptera</taxon>
        <taxon>Apocrita</taxon>
        <taxon>Aculeata</taxon>
        <taxon>Formicoidea</taxon>
        <taxon>Formicidae</taxon>
        <taxon>Myrmicinae</taxon>
        <taxon>Cyphomyrmex</taxon>
    </lineage>
</organism>